<proteinExistence type="predicted"/>
<accession>A0A8S5PEA3</accession>
<organism evidence="1">
    <name type="scientific">Podoviridae sp. ctuQh21</name>
    <dbReference type="NCBI Taxonomy" id="2825284"/>
    <lineage>
        <taxon>Viruses</taxon>
        <taxon>Duplodnaviria</taxon>
        <taxon>Heunggongvirae</taxon>
        <taxon>Uroviricota</taxon>
        <taxon>Caudoviricetes</taxon>
    </lineage>
</organism>
<evidence type="ECO:0000313" key="1">
    <source>
        <dbReference type="EMBL" id="DAE05519.1"/>
    </source>
</evidence>
<protein>
    <submittedName>
        <fullName evidence="1">Uncharacterized protein</fullName>
    </submittedName>
</protein>
<name>A0A8S5PEA3_9CAUD</name>
<dbReference type="EMBL" id="BK015412">
    <property type="protein sequence ID" value="DAE05519.1"/>
    <property type="molecule type" value="Genomic_DNA"/>
</dbReference>
<reference evidence="1" key="1">
    <citation type="journal article" date="2021" name="Proc. Natl. Acad. Sci. U.S.A.">
        <title>A Catalog of Tens of Thousands of Viruses from Human Metagenomes Reveals Hidden Associations with Chronic Diseases.</title>
        <authorList>
            <person name="Tisza M.J."/>
            <person name="Buck C.B."/>
        </authorList>
    </citation>
    <scope>NUCLEOTIDE SEQUENCE</scope>
    <source>
        <strain evidence="1">CtuQh21</strain>
    </source>
</reference>
<sequence>MRENFRKILNARPYFLISDINCRDFFISDIESLEGFIS</sequence>